<dbReference type="Pfam" id="PF12389">
    <property type="entry name" value="Peptidase_M73"/>
    <property type="match status" value="1"/>
</dbReference>
<keyword evidence="1" id="KW-0472">Membrane</keyword>
<dbReference type="RefSeq" id="WP_013118042.1">
    <property type="nucleotide sequence ID" value="NC_014151.1"/>
</dbReference>
<protein>
    <recommendedName>
        <fullName evidence="4">SipW-cognate class signal peptide</fullName>
    </recommendedName>
</protein>
<dbReference type="OrthoDB" id="4826267at2"/>
<reference evidence="2 3" key="1">
    <citation type="journal article" date="2010" name="Stand. Genomic Sci.">
        <title>Complete genome sequence of Cellulomonas flavigena type strain (134).</title>
        <authorList>
            <person name="Abt B."/>
            <person name="Foster B."/>
            <person name="Lapidus A."/>
            <person name="Clum A."/>
            <person name="Sun H."/>
            <person name="Pukall R."/>
            <person name="Lucas S."/>
            <person name="Glavina Del Rio T."/>
            <person name="Nolan M."/>
            <person name="Tice H."/>
            <person name="Cheng J.F."/>
            <person name="Pitluck S."/>
            <person name="Liolios K."/>
            <person name="Ivanova N."/>
            <person name="Mavromatis K."/>
            <person name="Ovchinnikova G."/>
            <person name="Pati A."/>
            <person name="Goodwin L."/>
            <person name="Chen A."/>
            <person name="Palaniappan K."/>
            <person name="Land M."/>
            <person name="Hauser L."/>
            <person name="Chang Y.J."/>
            <person name="Jeffries C.D."/>
            <person name="Rohde M."/>
            <person name="Goker M."/>
            <person name="Woyke T."/>
            <person name="Bristow J."/>
            <person name="Eisen J.A."/>
            <person name="Markowitz V."/>
            <person name="Hugenholtz P."/>
            <person name="Kyrpides N.C."/>
            <person name="Klenk H.P."/>
        </authorList>
    </citation>
    <scope>NUCLEOTIDE SEQUENCE [LARGE SCALE GENOMIC DNA]</scope>
    <source>
        <strain evidence="3">ATCC 482 / DSM 20109 / BCRC 11376 / JCM 18109 / NBRC 3775 / NCIMB 8073 / NRS 134</strain>
    </source>
</reference>
<organism evidence="2 3">
    <name type="scientific">Cellulomonas flavigena (strain ATCC 482 / DSM 20109 / BCRC 11376 / JCM 18109 / NBRC 3775 / NCIMB 8073 / NRS 134)</name>
    <dbReference type="NCBI Taxonomy" id="446466"/>
    <lineage>
        <taxon>Bacteria</taxon>
        <taxon>Bacillati</taxon>
        <taxon>Actinomycetota</taxon>
        <taxon>Actinomycetes</taxon>
        <taxon>Micrococcales</taxon>
        <taxon>Cellulomonadaceae</taxon>
        <taxon>Cellulomonas</taxon>
    </lineage>
</organism>
<dbReference type="KEGG" id="cfl:Cfla_2826"/>
<evidence type="ECO:0000313" key="3">
    <source>
        <dbReference type="Proteomes" id="UP000000849"/>
    </source>
</evidence>
<dbReference type="Proteomes" id="UP000000849">
    <property type="component" value="Chromosome"/>
</dbReference>
<accession>D5UJS3</accession>
<evidence type="ECO:0000256" key="1">
    <source>
        <dbReference type="SAM" id="Phobius"/>
    </source>
</evidence>
<name>D5UJS3_CELFN</name>
<proteinExistence type="predicted"/>
<evidence type="ECO:0008006" key="4">
    <source>
        <dbReference type="Google" id="ProtNLM"/>
    </source>
</evidence>
<sequence length="227" mass="23106">MMDELLEEMIDPAPSRQDVARRRRGLATGAILVLAAVGVTSLTTSALFTDQDTLTGTLSTGSIVLDADGATFTMPVGGLAPGGSVVAPMQVTNAGSLALRYAVSLSAAAAPAPDPAVPAGEGDLTDQLRVRVYDVATCSLGTTGGPDHLGDTADIGPSEFGLPASPWAIVGDPATGQDGEDRELDAATGSETLCVRVDMALAADDTYQNTAAELTFQIDSEQTVNNP</sequence>
<keyword evidence="3" id="KW-1185">Reference proteome</keyword>
<dbReference type="STRING" id="446466.Cfla_2826"/>
<dbReference type="EMBL" id="CP001964">
    <property type="protein sequence ID" value="ADG75711.1"/>
    <property type="molecule type" value="Genomic_DNA"/>
</dbReference>
<evidence type="ECO:0000313" key="2">
    <source>
        <dbReference type="EMBL" id="ADG75711.1"/>
    </source>
</evidence>
<gene>
    <name evidence="2" type="ordered locus">Cfla_2826</name>
</gene>
<dbReference type="HOGENOM" id="CLU_1228118_0_0_11"/>
<keyword evidence="1" id="KW-0812">Transmembrane</keyword>
<dbReference type="InterPro" id="IPR022121">
    <property type="entry name" value="Peptidase_M73_camelysin"/>
</dbReference>
<dbReference type="AlphaFoldDB" id="D5UJS3"/>
<feature type="transmembrane region" description="Helical" evidence="1">
    <location>
        <begin position="26"/>
        <end position="48"/>
    </location>
</feature>
<keyword evidence="1" id="KW-1133">Transmembrane helix</keyword>
<dbReference type="eggNOG" id="ENOG5033KKZ">
    <property type="taxonomic scope" value="Bacteria"/>
</dbReference>